<evidence type="ECO:0000256" key="1">
    <source>
        <dbReference type="ARBA" id="ARBA00004141"/>
    </source>
</evidence>
<feature type="transmembrane region" description="Helical" evidence="12">
    <location>
        <begin position="489"/>
        <end position="511"/>
    </location>
</feature>
<keyword evidence="3 12" id="KW-0813">Transport</keyword>
<comment type="caution">
    <text evidence="15">The sequence shown here is derived from an EMBL/GenBank/DDBJ whole genome shotgun (WGS) entry which is preliminary data.</text>
</comment>
<evidence type="ECO:0000256" key="7">
    <source>
        <dbReference type="ARBA" id="ARBA00023065"/>
    </source>
</evidence>
<feature type="region of interest" description="Disordered" evidence="13">
    <location>
        <begin position="1"/>
        <end position="35"/>
    </location>
</feature>
<evidence type="ECO:0000256" key="13">
    <source>
        <dbReference type="SAM" id="MobiDB-lite"/>
    </source>
</evidence>
<dbReference type="Pfam" id="PF00571">
    <property type="entry name" value="CBS"/>
    <property type="match status" value="1"/>
</dbReference>
<dbReference type="OrthoDB" id="428525at2759"/>
<evidence type="ECO:0000256" key="10">
    <source>
        <dbReference type="ARBA" id="ARBA00023214"/>
    </source>
</evidence>
<sequence>MPPTASDLRDGAGEEVLSVAGLPAPSGKAAGVDQGGLGRVSEALGMDAAGGVGPNVPVYEGLDQCLEESLQKPPFIPDSRYFSPRYADGSRTRESGPATVTDCPNSSAPQFANWQGCSEARHRTGPQLRSIRTWSGSKGRAPQRPERILTSSLGSPTEDSASLNVPLLGGIHPSEGSVPGSWKERPSEYPATRLLPGRCSATPREGELPPGGKATESLDFETVQNTVLLNRLSKEGEKERRFYGYTGRTFVKFVITIVAGVLIGLTAIAISTMSKNMIAWKNRVVMSLCDLTSNQGLMAAVAFHTFYSVGLILLAVFMVQFWAPEAAGAGVSLVMAYLNGSHVPNLFRLPTLITKFVGTICALSANLFLGPEGPMVHIGAAITSAMTYPMSCCKHHRTKPAKLYISAEPMRPNREQTSFLTETQVMETDLFLRTWSKFSNFVMELYTDLDRRDLLSAGAGSGIAAAFGAPIGGVLFAMEEAATYWSKKVAWRCFLCCVAAVCSINIVHAFVGPRCSPGERSVACTTGKVGMLSFEKGADLEEGDWLRQTPFILGISIIAGLIGVAFNSLRVNLWRFRAPAKRHMLRMAEAMAVALITVVIMFVVSGVWGRCRKILDKSWEEEHAYLQFNCEKGQHNDLASAFMASPEVTVKRLFSLGSNYEQQDMHKSHEKTVEFYNSHFTIESLAIFVPFYLIVMSLGAGIAIPGGLFLPAIMVGGMSGALYGRLMGTLAAHFFGYLKIQPGFYALLGATGSLASVFRSSISLVVIVIEGTRNIDYLFGVVLAVVVSNWVAHHVHHDGIYESEVERAGNVHFLKPEPPRALFFKTAETVMVANVQTLRTIEKVSHVLTVLRDTTHNGFPVVEKDTQSDRRAGRLEGLILRSQLLVLLRRRVFCSSTGKPATTVDEEAIDAEMRHFYSLQHTHHRFMATTDKMVDALELDWVHGLLTPRAATEEQGGNGSFLESPVPAATIASSSFFLSPFAQLAPLGEALAGNLYMDLRPYMNRAPLTVRQECCAARAYEVFTSLGLRHLCVVNDHNEVAGIITRKDLDHASGLGWWRHNKMAPSPERQQSIAVSVSQLRLTPSRRPSANDLASVHSAEFISRSSEVVEDGQQRPRSVI</sequence>
<keyword evidence="5" id="KW-0677">Repeat</keyword>
<dbReference type="PROSITE" id="PS51371">
    <property type="entry name" value="CBS"/>
    <property type="match status" value="1"/>
</dbReference>
<dbReference type="InterPro" id="IPR051280">
    <property type="entry name" value="Cl-channel/antiporter"/>
</dbReference>
<feature type="transmembrane region" description="Helical" evidence="12">
    <location>
        <begin position="250"/>
        <end position="274"/>
    </location>
</feature>
<dbReference type="PANTHER" id="PTHR11689">
    <property type="entry name" value="CHLORIDE CHANNEL PROTEIN CLC FAMILY MEMBER"/>
    <property type="match status" value="1"/>
</dbReference>
<protein>
    <recommendedName>
        <fullName evidence="12">Chloride channel protein</fullName>
    </recommendedName>
</protein>
<dbReference type="Gene3D" id="1.10.3080.10">
    <property type="entry name" value="Clc chloride channel"/>
    <property type="match status" value="1"/>
</dbReference>
<feature type="transmembrane region" description="Helical" evidence="12">
    <location>
        <begin position="685"/>
        <end position="710"/>
    </location>
</feature>
<dbReference type="Gene3D" id="3.10.580.10">
    <property type="entry name" value="CBS-domain"/>
    <property type="match status" value="1"/>
</dbReference>
<evidence type="ECO:0000256" key="11">
    <source>
        <dbReference type="PROSITE-ProRule" id="PRU00703"/>
    </source>
</evidence>
<feature type="transmembrane region" description="Helical" evidence="12">
    <location>
        <begin position="775"/>
        <end position="792"/>
    </location>
</feature>
<evidence type="ECO:0000313" key="16">
    <source>
        <dbReference type="Proteomes" id="UP000708148"/>
    </source>
</evidence>
<gene>
    <name evidence="15" type="ORF">OSTQU699_LOCUS9249</name>
</gene>
<evidence type="ECO:0000256" key="9">
    <source>
        <dbReference type="ARBA" id="ARBA00023136"/>
    </source>
</evidence>
<dbReference type="Proteomes" id="UP000708148">
    <property type="component" value="Unassembled WGS sequence"/>
</dbReference>
<evidence type="ECO:0000256" key="3">
    <source>
        <dbReference type="ARBA" id="ARBA00022448"/>
    </source>
</evidence>
<dbReference type="InterPro" id="IPR001807">
    <property type="entry name" value="ClC"/>
</dbReference>
<comment type="subcellular location">
    <subcellularLocation>
        <location evidence="1 12">Membrane</location>
        <topology evidence="1 12">Multi-pass membrane protein</topology>
    </subcellularLocation>
</comment>
<feature type="transmembrane region" description="Helical" evidence="12">
    <location>
        <begin position="590"/>
        <end position="609"/>
    </location>
</feature>
<dbReference type="GO" id="GO:0005254">
    <property type="term" value="F:chloride channel activity"/>
    <property type="evidence" value="ECO:0007669"/>
    <property type="project" value="UniProtKB-UniRule"/>
</dbReference>
<dbReference type="PANTHER" id="PTHR11689:SF161">
    <property type="entry name" value="CHLORIDE CHANNEL PROTEIN"/>
    <property type="match status" value="1"/>
</dbReference>
<evidence type="ECO:0000313" key="15">
    <source>
        <dbReference type="EMBL" id="CAD7703892.1"/>
    </source>
</evidence>
<feature type="region of interest" description="Disordered" evidence="13">
    <location>
        <begin position="117"/>
        <end position="160"/>
    </location>
</feature>
<comment type="similarity">
    <text evidence="2 12">Belongs to the chloride channel (TC 2.A.49) family.</text>
</comment>
<feature type="transmembrane region" description="Helical" evidence="12">
    <location>
        <begin position="551"/>
        <end position="569"/>
    </location>
</feature>
<feature type="transmembrane region" description="Helical" evidence="12">
    <location>
        <begin position="744"/>
        <end position="768"/>
    </location>
</feature>
<keyword evidence="7 12" id="KW-0406">Ion transport</keyword>
<dbReference type="InterPro" id="IPR000644">
    <property type="entry name" value="CBS_dom"/>
</dbReference>
<reference evidence="15" key="1">
    <citation type="submission" date="2020-12" db="EMBL/GenBank/DDBJ databases">
        <authorList>
            <person name="Iha C."/>
        </authorList>
    </citation>
    <scope>NUCLEOTIDE SEQUENCE</scope>
</reference>
<dbReference type="PRINTS" id="PR00762">
    <property type="entry name" value="CLCHANNEL"/>
</dbReference>
<dbReference type="GO" id="GO:0016020">
    <property type="term" value="C:membrane"/>
    <property type="evidence" value="ECO:0007669"/>
    <property type="project" value="UniProtKB-SubCell"/>
</dbReference>
<evidence type="ECO:0000256" key="8">
    <source>
        <dbReference type="ARBA" id="ARBA00023122"/>
    </source>
</evidence>
<name>A0A8S1J850_9CHLO</name>
<organism evidence="15 16">
    <name type="scientific">Ostreobium quekettii</name>
    <dbReference type="NCBI Taxonomy" id="121088"/>
    <lineage>
        <taxon>Eukaryota</taxon>
        <taxon>Viridiplantae</taxon>
        <taxon>Chlorophyta</taxon>
        <taxon>core chlorophytes</taxon>
        <taxon>Ulvophyceae</taxon>
        <taxon>TCBD clade</taxon>
        <taxon>Bryopsidales</taxon>
        <taxon>Ostreobineae</taxon>
        <taxon>Ostreobiaceae</taxon>
        <taxon>Ostreobium</taxon>
    </lineage>
</organism>
<proteinExistence type="inferred from homology"/>
<accession>A0A8S1J850</accession>
<dbReference type="Pfam" id="PF00654">
    <property type="entry name" value="Voltage_CLC"/>
    <property type="match status" value="1"/>
</dbReference>
<dbReference type="InterPro" id="IPR046342">
    <property type="entry name" value="CBS_dom_sf"/>
</dbReference>
<evidence type="ECO:0000256" key="2">
    <source>
        <dbReference type="ARBA" id="ARBA00009476"/>
    </source>
</evidence>
<keyword evidence="10 12" id="KW-0868">Chloride</keyword>
<evidence type="ECO:0000256" key="12">
    <source>
        <dbReference type="RuleBase" id="RU361221"/>
    </source>
</evidence>
<evidence type="ECO:0000256" key="6">
    <source>
        <dbReference type="ARBA" id="ARBA00022989"/>
    </source>
</evidence>
<keyword evidence="4 12" id="KW-0812">Transmembrane</keyword>
<dbReference type="SUPFAM" id="SSF54631">
    <property type="entry name" value="CBS-domain pair"/>
    <property type="match status" value="1"/>
</dbReference>
<feature type="region of interest" description="Disordered" evidence="13">
    <location>
        <begin position="192"/>
        <end position="216"/>
    </location>
</feature>
<evidence type="ECO:0000256" key="4">
    <source>
        <dbReference type="ARBA" id="ARBA00022692"/>
    </source>
</evidence>
<comment type="caution">
    <text evidence="12">Lacks conserved residue(s) required for the propagation of feature annotation.</text>
</comment>
<evidence type="ECO:0000256" key="5">
    <source>
        <dbReference type="ARBA" id="ARBA00022737"/>
    </source>
</evidence>
<dbReference type="CDD" id="cd04591">
    <property type="entry name" value="CBS_pair_voltage-gated_CLC_euk_bac"/>
    <property type="match status" value="1"/>
</dbReference>
<dbReference type="EMBL" id="CAJHUC010002486">
    <property type="protein sequence ID" value="CAD7703892.1"/>
    <property type="molecule type" value="Genomic_DNA"/>
</dbReference>
<dbReference type="InterPro" id="IPR014743">
    <property type="entry name" value="Cl-channel_core"/>
</dbReference>
<feature type="compositionally biased region" description="Polar residues" evidence="13">
    <location>
        <begin position="149"/>
        <end position="160"/>
    </location>
</feature>
<keyword evidence="16" id="KW-1185">Reference proteome</keyword>
<keyword evidence="8 11" id="KW-0129">CBS domain</keyword>
<feature type="domain" description="CBS" evidence="14">
    <location>
        <begin position="1003"/>
        <end position="1063"/>
    </location>
</feature>
<feature type="transmembrane region" description="Helical" evidence="12">
    <location>
        <begin position="454"/>
        <end position="477"/>
    </location>
</feature>
<dbReference type="SMART" id="SM00116">
    <property type="entry name" value="CBS"/>
    <property type="match status" value="2"/>
</dbReference>
<dbReference type="AlphaFoldDB" id="A0A8S1J850"/>
<evidence type="ECO:0000259" key="14">
    <source>
        <dbReference type="PROSITE" id="PS51371"/>
    </source>
</evidence>
<keyword evidence="6 12" id="KW-1133">Transmembrane helix</keyword>
<dbReference type="SUPFAM" id="SSF81340">
    <property type="entry name" value="Clc chloride channel"/>
    <property type="match status" value="1"/>
</dbReference>
<keyword evidence="9 12" id="KW-0472">Membrane</keyword>
<feature type="transmembrane region" description="Helical" evidence="12">
    <location>
        <begin position="295"/>
        <end position="315"/>
    </location>
</feature>